<accession>A0ABR7R5L7</accession>
<evidence type="ECO:0000256" key="2">
    <source>
        <dbReference type="SAM" id="MobiDB-lite"/>
    </source>
</evidence>
<dbReference type="InterPro" id="IPR009003">
    <property type="entry name" value="Peptidase_S1_PA"/>
</dbReference>
<dbReference type="SUPFAM" id="SSF50494">
    <property type="entry name" value="Trypsin-like serine proteases"/>
    <property type="match status" value="1"/>
</dbReference>
<dbReference type="RefSeq" id="WP_187778193.1">
    <property type="nucleotide sequence ID" value="NZ_JACTUZ010000026.1"/>
</dbReference>
<dbReference type="PANTHER" id="PTHR15462">
    <property type="entry name" value="SERINE PROTEASE"/>
    <property type="match status" value="1"/>
</dbReference>
<dbReference type="InterPro" id="IPR001254">
    <property type="entry name" value="Trypsin_dom"/>
</dbReference>
<organism evidence="4 5">
    <name type="scientific">Pseudoroseomonas ludipueritiae</name>
    <dbReference type="NCBI Taxonomy" id="198093"/>
    <lineage>
        <taxon>Bacteria</taxon>
        <taxon>Pseudomonadati</taxon>
        <taxon>Pseudomonadota</taxon>
        <taxon>Alphaproteobacteria</taxon>
        <taxon>Acetobacterales</taxon>
        <taxon>Acetobacteraceae</taxon>
        <taxon>Pseudoroseomonas</taxon>
    </lineage>
</organism>
<dbReference type="InterPro" id="IPR018114">
    <property type="entry name" value="TRYPSIN_HIS"/>
</dbReference>
<comment type="caution">
    <text evidence="4">The sequence shown here is derived from an EMBL/GenBank/DDBJ whole genome shotgun (WGS) entry which is preliminary data.</text>
</comment>
<sequence length="370" mass="40528">MRRLHRVASGAAGPVRRGGWSPGGGLPPPITRPWGYPPWRRGPRWRGWGGAIPWGSGWWDYVPWDPQGLPPVDPWSNPPGDDPLATAPPLPWDGGYWPDERRSAEQPGEEDADLSVIGPSDDRVQEIRTKLYPWNTMVHLCRDFGGGGCSGCSGVLISPRRVLTAAHCIWSLQRRRAPVRIIVVPGRSDRGTMPYGTMEARRFWVPRGFIEGPERGVWDWGFIDLPRPFPGLRRFMPLRSLPDASIARIRERGRITVAGYPSDRPLGTLWRHAERLVRFSPRRLFHSVDTCPGHSGSPIITRLGNDAAIIGVHTAGLLDAEGRSHGCKRGALLAPPGTVNSGVRITAELVAAAADPSRMIAGAGAMVAMP</sequence>
<proteinExistence type="predicted"/>
<evidence type="ECO:0000313" key="4">
    <source>
        <dbReference type="EMBL" id="MBC9177050.1"/>
    </source>
</evidence>
<gene>
    <name evidence="4" type="ORF">IBL25_08870</name>
</gene>
<dbReference type="InterPro" id="IPR001314">
    <property type="entry name" value="Peptidase_S1A"/>
</dbReference>
<dbReference type="Gene3D" id="2.40.10.10">
    <property type="entry name" value="Trypsin-like serine proteases"/>
    <property type="match status" value="2"/>
</dbReference>
<dbReference type="Proteomes" id="UP000603940">
    <property type="component" value="Unassembled WGS sequence"/>
</dbReference>
<evidence type="ECO:0000259" key="3">
    <source>
        <dbReference type="PROSITE" id="PS50240"/>
    </source>
</evidence>
<protein>
    <submittedName>
        <fullName evidence="4">Trypsin-like serine protease</fullName>
    </submittedName>
</protein>
<dbReference type="PRINTS" id="PR00722">
    <property type="entry name" value="CHYMOTRYPSIN"/>
</dbReference>
<dbReference type="PROSITE" id="PS00134">
    <property type="entry name" value="TRYPSIN_HIS"/>
    <property type="match status" value="1"/>
</dbReference>
<feature type="region of interest" description="Disordered" evidence="2">
    <location>
        <begin position="70"/>
        <end position="116"/>
    </location>
</feature>
<feature type="domain" description="Peptidase S1" evidence="3">
    <location>
        <begin position="116"/>
        <end position="329"/>
    </location>
</feature>
<dbReference type="EMBL" id="JACTUZ010000026">
    <property type="protein sequence ID" value="MBC9177050.1"/>
    <property type="molecule type" value="Genomic_DNA"/>
</dbReference>
<feature type="compositionally biased region" description="Pro residues" evidence="2">
    <location>
        <begin position="70"/>
        <end position="91"/>
    </location>
</feature>
<evidence type="ECO:0000313" key="5">
    <source>
        <dbReference type="Proteomes" id="UP000603940"/>
    </source>
</evidence>
<dbReference type="InterPro" id="IPR050966">
    <property type="entry name" value="Glutamyl_endopeptidase"/>
</dbReference>
<reference evidence="4 5" key="1">
    <citation type="journal article" date="2009" name="Int. J. Syst. Evol. Microbiol.">
        <title>Transfer of Teichococcus ludipueritiae and Muricoccus roseus to the genus Roseomonas, as Roseomonas ludipueritiae comb. nov. and Roseomonas rosea comb. nov., respectively, and emended description of the genus Roseomonas.</title>
        <authorList>
            <person name="Sanchez-Porro C."/>
            <person name="Gallego V."/>
            <person name="Busse H.J."/>
            <person name="Kampfer P."/>
            <person name="Ventosa A."/>
        </authorList>
    </citation>
    <scope>NUCLEOTIDE SEQUENCE [LARGE SCALE GENOMIC DNA]</scope>
    <source>
        <strain evidence="4 5">DSM 14915</strain>
    </source>
</reference>
<dbReference type="Pfam" id="PF00089">
    <property type="entry name" value="Trypsin"/>
    <property type="match status" value="1"/>
</dbReference>
<dbReference type="PROSITE" id="PS50240">
    <property type="entry name" value="TRYPSIN_DOM"/>
    <property type="match status" value="1"/>
</dbReference>
<dbReference type="InterPro" id="IPR043504">
    <property type="entry name" value="Peptidase_S1_PA_chymotrypsin"/>
</dbReference>
<keyword evidence="1" id="KW-0732">Signal</keyword>
<feature type="region of interest" description="Disordered" evidence="2">
    <location>
        <begin position="1"/>
        <end position="31"/>
    </location>
</feature>
<keyword evidence="5" id="KW-1185">Reference proteome</keyword>
<dbReference type="PANTHER" id="PTHR15462:SF8">
    <property type="entry name" value="SERINE PROTEASE"/>
    <property type="match status" value="1"/>
</dbReference>
<name>A0ABR7R5L7_9PROT</name>
<evidence type="ECO:0000256" key="1">
    <source>
        <dbReference type="ARBA" id="ARBA00022729"/>
    </source>
</evidence>